<proteinExistence type="predicted"/>
<organism evidence="1 2">
    <name type="scientific">Trichuris muris</name>
    <name type="common">Mouse whipworm</name>
    <dbReference type="NCBI Taxonomy" id="70415"/>
    <lineage>
        <taxon>Eukaryota</taxon>
        <taxon>Metazoa</taxon>
        <taxon>Ecdysozoa</taxon>
        <taxon>Nematoda</taxon>
        <taxon>Enoplea</taxon>
        <taxon>Dorylaimia</taxon>
        <taxon>Trichinellida</taxon>
        <taxon>Trichuridae</taxon>
        <taxon>Trichuris</taxon>
    </lineage>
</organism>
<evidence type="ECO:0000313" key="2">
    <source>
        <dbReference type="WBParaSite" id="TMUE_1000002682.1"/>
    </source>
</evidence>
<reference evidence="2" key="1">
    <citation type="submission" date="2019-12" db="UniProtKB">
        <authorList>
            <consortium name="WormBaseParasite"/>
        </authorList>
    </citation>
    <scope>IDENTIFICATION</scope>
</reference>
<sequence>MMLHRCISRAVRRHDGSASCSNATQRHPLGTLPTTVVFPGRTIDSMHYSGRRWSSIPASCFPHCTFGALPPPDDVVVPWLRLHEF</sequence>
<name>A0A5S6Q6V6_TRIMR</name>
<dbReference type="WBParaSite" id="TMUE_1000002682.1">
    <property type="protein sequence ID" value="TMUE_1000002682.1"/>
    <property type="gene ID" value="WBGene00295047"/>
</dbReference>
<dbReference type="Proteomes" id="UP000046395">
    <property type="component" value="Unassembled WGS sequence"/>
</dbReference>
<protein>
    <submittedName>
        <fullName evidence="2">Uncharacterized protein</fullName>
    </submittedName>
</protein>
<evidence type="ECO:0000313" key="1">
    <source>
        <dbReference type="Proteomes" id="UP000046395"/>
    </source>
</evidence>
<keyword evidence="1" id="KW-1185">Reference proteome</keyword>
<accession>A0A5S6Q6V6</accession>
<dbReference type="AlphaFoldDB" id="A0A5S6Q6V6"/>